<organism evidence="2 3">
    <name type="scientific">Quercus lobata</name>
    <name type="common">Valley oak</name>
    <dbReference type="NCBI Taxonomy" id="97700"/>
    <lineage>
        <taxon>Eukaryota</taxon>
        <taxon>Viridiplantae</taxon>
        <taxon>Streptophyta</taxon>
        <taxon>Embryophyta</taxon>
        <taxon>Tracheophyta</taxon>
        <taxon>Spermatophyta</taxon>
        <taxon>Magnoliopsida</taxon>
        <taxon>eudicotyledons</taxon>
        <taxon>Gunneridae</taxon>
        <taxon>Pentapetalae</taxon>
        <taxon>rosids</taxon>
        <taxon>fabids</taxon>
        <taxon>Fagales</taxon>
        <taxon>Fagaceae</taxon>
        <taxon>Quercus</taxon>
    </lineage>
</organism>
<evidence type="ECO:0000313" key="2">
    <source>
        <dbReference type="EnsemblPlants" id="QL02p025990:mrna:CDS:1"/>
    </source>
</evidence>
<reference evidence="3" key="1">
    <citation type="journal article" date="2016" name="G3 (Bethesda)">
        <title>First Draft Assembly and Annotation of the Genome of a California Endemic Oak Quercus lobata Nee (Fagaceae).</title>
        <authorList>
            <person name="Sork V.L."/>
            <person name="Fitz-Gibbon S.T."/>
            <person name="Puiu D."/>
            <person name="Crepeau M."/>
            <person name="Gugger P.F."/>
            <person name="Sherman R."/>
            <person name="Stevens K."/>
            <person name="Langley C.H."/>
            <person name="Pellegrini M."/>
            <person name="Salzberg S.L."/>
        </authorList>
    </citation>
    <scope>NUCLEOTIDE SEQUENCE [LARGE SCALE GENOMIC DNA]</scope>
    <source>
        <strain evidence="3">cv. SW786</strain>
    </source>
</reference>
<name>A0A7N2KUR5_QUELO</name>
<sequence length="75" mass="8394">MFHKDCIGYWLTTHTTCPLCRLSLLPPTKTVVESVDIQLEISHGAFVAENNNETSLEENSQACNEGKKAIQFSPR</sequence>
<reference evidence="2" key="2">
    <citation type="submission" date="2021-01" db="UniProtKB">
        <authorList>
            <consortium name="EnsemblPlants"/>
        </authorList>
    </citation>
    <scope>IDENTIFICATION</scope>
</reference>
<dbReference type="SUPFAM" id="SSF57850">
    <property type="entry name" value="RING/U-box"/>
    <property type="match status" value="1"/>
</dbReference>
<dbReference type="InParanoid" id="A0A7N2KUR5"/>
<feature type="domain" description="RING-type" evidence="1">
    <location>
        <begin position="2"/>
        <end position="21"/>
    </location>
</feature>
<dbReference type="Gene3D" id="3.30.40.10">
    <property type="entry name" value="Zinc/RING finger domain, C3HC4 (zinc finger)"/>
    <property type="match status" value="1"/>
</dbReference>
<dbReference type="EnsemblPlants" id="QL02p025990:mrna">
    <property type="protein sequence ID" value="QL02p025990:mrna:CDS:1"/>
    <property type="gene ID" value="QL02p025990"/>
</dbReference>
<proteinExistence type="predicted"/>
<dbReference type="AlphaFoldDB" id="A0A7N2KUR5"/>
<dbReference type="Proteomes" id="UP000594261">
    <property type="component" value="Chromosome 2"/>
</dbReference>
<protein>
    <recommendedName>
        <fullName evidence="1">RING-type domain-containing protein</fullName>
    </recommendedName>
</protein>
<evidence type="ECO:0000313" key="3">
    <source>
        <dbReference type="Proteomes" id="UP000594261"/>
    </source>
</evidence>
<accession>A0A7N2KUR5</accession>
<dbReference type="InterPro" id="IPR013083">
    <property type="entry name" value="Znf_RING/FYVE/PHD"/>
</dbReference>
<dbReference type="Gramene" id="QL02p025990:mrna">
    <property type="protein sequence ID" value="QL02p025990:mrna:CDS:1"/>
    <property type="gene ID" value="QL02p025990"/>
</dbReference>
<evidence type="ECO:0000259" key="1">
    <source>
        <dbReference type="Pfam" id="PF13639"/>
    </source>
</evidence>
<keyword evidence="3" id="KW-1185">Reference proteome</keyword>
<dbReference type="Pfam" id="PF13639">
    <property type="entry name" value="zf-RING_2"/>
    <property type="match status" value="1"/>
</dbReference>
<dbReference type="InterPro" id="IPR001841">
    <property type="entry name" value="Znf_RING"/>
</dbReference>